<dbReference type="OrthoDB" id="3685284at2"/>
<dbReference type="SUPFAM" id="SSF82607">
    <property type="entry name" value="YbaB-like"/>
    <property type="match status" value="1"/>
</dbReference>
<dbReference type="InterPro" id="IPR004401">
    <property type="entry name" value="YbaB/EbfC"/>
</dbReference>
<gene>
    <name evidence="2" type="ORF">FHX81_1654</name>
</gene>
<keyword evidence="2" id="KW-0238">DNA-binding</keyword>
<comment type="caution">
    <text evidence="2">The sequence shown here is derived from an EMBL/GenBank/DDBJ whole genome shotgun (WGS) entry which is preliminary data.</text>
</comment>
<name>A0A543J956_9PSEU</name>
<dbReference type="InterPro" id="IPR036894">
    <property type="entry name" value="YbaB-like_sf"/>
</dbReference>
<accession>A0A543J956</accession>
<reference evidence="2 3" key="1">
    <citation type="submission" date="2019-06" db="EMBL/GenBank/DDBJ databases">
        <title>Sequencing the genomes of 1000 actinobacteria strains.</title>
        <authorList>
            <person name="Klenk H.-P."/>
        </authorList>
    </citation>
    <scope>NUCLEOTIDE SEQUENCE [LARGE SCALE GENOMIC DNA]</scope>
    <source>
        <strain evidence="2 3">DSM 45456</strain>
    </source>
</reference>
<dbReference type="AlphaFoldDB" id="A0A543J956"/>
<evidence type="ECO:0000313" key="3">
    <source>
        <dbReference type="Proteomes" id="UP000316628"/>
    </source>
</evidence>
<sequence>MIDPHPTKAAEELDKWAAGLEQRAQRYRDLQQQMDATNASAASPDGSVRVTVDSNGVPTDIALSDRTRGAEPTALSGQIMAALHNAQAKLRQQVQALVAATVPADDEPARNLVAQYQQRFPHEVVEPDTGREVHREMRIGRVEDDVPPPPSPRPPRRAPGDNGPDDGWEDRSFLR</sequence>
<evidence type="ECO:0000256" key="1">
    <source>
        <dbReference type="SAM" id="MobiDB-lite"/>
    </source>
</evidence>
<dbReference type="Pfam" id="PF02575">
    <property type="entry name" value="YbaB_DNA_bd"/>
    <property type="match status" value="1"/>
</dbReference>
<feature type="region of interest" description="Disordered" evidence="1">
    <location>
        <begin position="27"/>
        <end position="69"/>
    </location>
</feature>
<dbReference type="Gene3D" id="3.30.1310.10">
    <property type="entry name" value="Nucleoid-associated protein YbaB-like domain"/>
    <property type="match status" value="1"/>
</dbReference>
<keyword evidence="3" id="KW-1185">Reference proteome</keyword>
<organism evidence="2 3">
    <name type="scientific">Saccharothrix saharensis</name>
    <dbReference type="NCBI Taxonomy" id="571190"/>
    <lineage>
        <taxon>Bacteria</taxon>
        <taxon>Bacillati</taxon>
        <taxon>Actinomycetota</taxon>
        <taxon>Actinomycetes</taxon>
        <taxon>Pseudonocardiales</taxon>
        <taxon>Pseudonocardiaceae</taxon>
        <taxon>Saccharothrix</taxon>
    </lineage>
</organism>
<feature type="region of interest" description="Disordered" evidence="1">
    <location>
        <begin position="126"/>
        <end position="175"/>
    </location>
</feature>
<protein>
    <submittedName>
        <fullName evidence="2">YbaB/EbfC DNA-binding family protein</fullName>
    </submittedName>
</protein>
<dbReference type="RefSeq" id="WP_141976596.1">
    <property type="nucleotide sequence ID" value="NZ_VFPP01000001.1"/>
</dbReference>
<dbReference type="EMBL" id="VFPP01000001">
    <property type="protein sequence ID" value="TQM79351.1"/>
    <property type="molecule type" value="Genomic_DNA"/>
</dbReference>
<proteinExistence type="predicted"/>
<feature type="compositionally biased region" description="Basic and acidic residues" evidence="1">
    <location>
        <begin position="126"/>
        <end position="144"/>
    </location>
</feature>
<dbReference type="Proteomes" id="UP000316628">
    <property type="component" value="Unassembled WGS sequence"/>
</dbReference>
<dbReference type="GO" id="GO:0003677">
    <property type="term" value="F:DNA binding"/>
    <property type="evidence" value="ECO:0007669"/>
    <property type="project" value="UniProtKB-KW"/>
</dbReference>
<evidence type="ECO:0000313" key="2">
    <source>
        <dbReference type="EMBL" id="TQM79351.1"/>
    </source>
</evidence>
<feature type="compositionally biased region" description="Polar residues" evidence="1">
    <location>
        <begin position="30"/>
        <end position="41"/>
    </location>
</feature>